<reference evidence="2 3" key="1">
    <citation type="submission" date="2017-04" db="EMBL/GenBank/DDBJ databases">
        <authorList>
            <person name="Afonso C.L."/>
            <person name="Miller P.J."/>
            <person name="Scott M.A."/>
            <person name="Spackman E."/>
            <person name="Goraichik I."/>
            <person name="Dimitrov K.M."/>
            <person name="Suarez D.L."/>
            <person name="Swayne D.E."/>
        </authorList>
    </citation>
    <scope>NUCLEOTIDE SEQUENCE [LARGE SCALE GENOMIC DNA]</scope>
    <source>
        <strain evidence="2 3">DSM 26133</strain>
    </source>
</reference>
<feature type="transmembrane region" description="Helical" evidence="1">
    <location>
        <begin position="118"/>
        <end position="142"/>
    </location>
</feature>
<organism evidence="2 3">
    <name type="scientific">Reichenbachiella faecimaris</name>
    <dbReference type="NCBI Taxonomy" id="692418"/>
    <lineage>
        <taxon>Bacteria</taxon>
        <taxon>Pseudomonadati</taxon>
        <taxon>Bacteroidota</taxon>
        <taxon>Cytophagia</taxon>
        <taxon>Cytophagales</taxon>
        <taxon>Reichenbachiellaceae</taxon>
        <taxon>Reichenbachiella</taxon>
    </lineage>
</organism>
<feature type="transmembrane region" description="Helical" evidence="1">
    <location>
        <begin position="6"/>
        <end position="23"/>
    </location>
</feature>
<feature type="transmembrane region" description="Helical" evidence="1">
    <location>
        <begin position="148"/>
        <end position="167"/>
    </location>
</feature>
<dbReference type="RefSeq" id="WP_245827071.1">
    <property type="nucleotide sequence ID" value="NZ_FWYF01000002.1"/>
</dbReference>
<proteinExistence type="predicted"/>
<dbReference type="EMBL" id="FWYF01000002">
    <property type="protein sequence ID" value="SMD35303.1"/>
    <property type="molecule type" value="Genomic_DNA"/>
</dbReference>
<evidence type="ECO:0000313" key="3">
    <source>
        <dbReference type="Proteomes" id="UP000192472"/>
    </source>
</evidence>
<evidence type="ECO:0008006" key="4">
    <source>
        <dbReference type="Google" id="ProtNLM"/>
    </source>
</evidence>
<protein>
    <recommendedName>
        <fullName evidence="4">Rod shape-determining protein MreD</fullName>
    </recommendedName>
</protein>
<keyword evidence="1" id="KW-1133">Transmembrane helix</keyword>
<keyword evidence="1" id="KW-0812">Transmembrane</keyword>
<keyword evidence="1" id="KW-0472">Membrane</keyword>
<dbReference type="Proteomes" id="UP000192472">
    <property type="component" value="Unassembled WGS sequence"/>
</dbReference>
<feature type="transmembrane region" description="Helical" evidence="1">
    <location>
        <begin position="52"/>
        <end position="85"/>
    </location>
</feature>
<dbReference type="AlphaFoldDB" id="A0A1W2GF70"/>
<evidence type="ECO:0000256" key="1">
    <source>
        <dbReference type="SAM" id="Phobius"/>
    </source>
</evidence>
<gene>
    <name evidence="2" type="ORF">SAMN04488029_2442</name>
</gene>
<name>A0A1W2GF70_REIFA</name>
<dbReference type="STRING" id="692418.SAMN04488029_2442"/>
<keyword evidence="3" id="KW-1185">Reference proteome</keyword>
<sequence length="171" mass="19594">MNRFNVFGGLFRTLLLILAQVILFKNLVLFDSAFCFGYILIFLMLPMDTNPIVQLLVGFVVGIVIDSFYNTLGIHAAASVLLVYLRIYWSRVMTPSGGYDSGPKINLRTQGLGWFVTYTYPLIFVHILLLLFIEAAGFGLFWQTLTKVFYSSVFTLIIILIIQYLFYKKMK</sequence>
<accession>A0A1W2GF70</accession>
<evidence type="ECO:0000313" key="2">
    <source>
        <dbReference type="EMBL" id="SMD35303.1"/>
    </source>
</evidence>